<organism evidence="1 2">
    <name type="scientific">Alistipes onderdonkii</name>
    <dbReference type="NCBI Taxonomy" id="328813"/>
    <lineage>
        <taxon>Bacteria</taxon>
        <taxon>Pseudomonadati</taxon>
        <taxon>Bacteroidota</taxon>
        <taxon>Bacteroidia</taxon>
        <taxon>Bacteroidales</taxon>
        <taxon>Rikenellaceae</taxon>
        <taxon>Alistipes</taxon>
    </lineage>
</organism>
<dbReference type="eggNOG" id="ENOG502ZBRY">
    <property type="taxonomic scope" value="Bacteria"/>
</dbReference>
<dbReference type="PROSITE" id="PS51257">
    <property type="entry name" value="PROKAR_LIPOPROTEIN"/>
    <property type="match status" value="1"/>
</dbReference>
<dbReference type="RefSeq" id="WP_087403004.1">
    <property type="nucleotide sequence ID" value="NZ_JADCKD010000012.1"/>
</dbReference>
<sequence length="893" mass="96170">MNKHIVKYLLALATIAFVGGGCNVDDYNEEYLDGFNPDKEITDVQVLKYTMTDADYASVASNAANKAIAEAAGPDAVAALAAVGTAKCFSEAASATTYLPAFLAAGYDSYLSNGSTVTVTYKNQRGEISEAITGIASASTYELKAADYEVAWGEEITADYFTPGKPAANYLPRILKEAVKNAEAGDYVIAEYAYSEQEPSTGGGEIPETINKISEIIAPGDYTVQGTVSAAYARGFIVDDTTGAILVYLNAPSNYSLGDVVKVKGAVTEYNSGMQFGNTAEITLVEKTKNFAFPTAQAMSGSELDAYLTAASIKFVSLTGTLSISGNYYNLNVDGAATATGSLSFPNKGQIDGSLDGKKVTATGYLFSVSKSGGAPKFANMIVATIAEEGSQPEFTPVGIVASADPGTFSVKGQVAATYKRGFLINDGTGSILIYTNVDPTGTYAIGDLVSVEGTTSAYAGLNQYPAASTVTKLNTEADTFTYPAIREMDGTDMDGYLTLTTAQYVRYTGTLKIDGNYYNVINDEALTAQGSLSYVLDGAVDTALDGQEVVVEGYAIGVSSGKFLNTMVTSVKSAANASAASFGMTRAAVTKNRYAIYTFDGTSWAAAENTTMVNPEDYTQMGATNPNFSSSFSQDTYLPLYLKYKYPYALAEEKMNVAYHFYDSTDKVTLLFADEYTYDGADWIKTEDTETLDGPFKKVSGKWNFDPSMTLVVAPDRSAYSKSFYQACVDWVLQNKDAAYTTDNRSGSRLTDAEYYSGCAASYTNLNWRINTLPKYYWSEAGDDVSAYDNWGSDDKEAARASYQAFYDEVEKRFGEVMSAALGTLYPDVKMISGIDVIYTVQMMLYTQHIGSGTGKVTHAFEFKLVDTGKFEYVRMYALSPEYELMKDANFE</sequence>
<comment type="caution">
    <text evidence="1">The sequence shown here is derived from an EMBL/GenBank/DDBJ whole genome shotgun (WGS) entry which is preliminary data.</text>
</comment>
<dbReference type="OrthoDB" id="999810at2"/>
<reference evidence="2" key="1">
    <citation type="submission" date="2017-04" db="EMBL/GenBank/DDBJ databases">
        <title>Function of individual gut microbiota members based on whole genome sequencing of pure cultures obtained from chicken caecum.</title>
        <authorList>
            <person name="Medvecky M."/>
            <person name="Cejkova D."/>
            <person name="Polansky O."/>
            <person name="Karasova D."/>
            <person name="Kubasova T."/>
            <person name="Cizek A."/>
            <person name="Rychlik I."/>
        </authorList>
    </citation>
    <scope>NUCLEOTIDE SEQUENCE [LARGE SCALE GENOMIC DNA]</scope>
    <source>
        <strain evidence="2">An90</strain>
    </source>
</reference>
<dbReference type="EMBL" id="NFHB01000007">
    <property type="protein sequence ID" value="OUN02636.1"/>
    <property type="molecule type" value="Genomic_DNA"/>
</dbReference>
<dbReference type="Proteomes" id="UP000195772">
    <property type="component" value="Unassembled WGS sequence"/>
</dbReference>
<evidence type="ECO:0008006" key="3">
    <source>
        <dbReference type="Google" id="ProtNLM"/>
    </source>
</evidence>
<protein>
    <recommendedName>
        <fullName evidence="3">DUF5689 domain-containing protein</fullName>
    </recommendedName>
</protein>
<accession>A0A1Y3QSQ1</accession>
<evidence type="ECO:0000313" key="1">
    <source>
        <dbReference type="EMBL" id="OUN02636.1"/>
    </source>
</evidence>
<dbReference type="AlphaFoldDB" id="A0A1Y3QSQ1"/>
<name>A0A1Y3QSQ1_9BACT</name>
<gene>
    <name evidence="1" type="ORF">B5G41_11365</name>
</gene>
<proteinExistence type="predicted"/>
<evidence type="ECO:0000313" key="2">
    <source>
        <dbReference type="Proteomes" id="UP000195772"/>
    </source>
</evidence>